<keyword evidence="2" id="KW-1185">Reference proteome</keyword>
<accession>F2IDH3</accession>
<dbReference type="EMBL" id="CP002542">
    <property type="protein sequence ID" value="AEA42349.1"/>
    <property type="molecule type" value="Genomic_DNA"/>
</dbReference>
<protein>
    <submittedName>
        <fullName evidence="1">Uncharacterized protein</fullName>
    </submittedName>
</protein>
<dbReference type="AlphaFoldDB" id="F2IDH3"/>
<dbReference type="KEGG" id="fte:Fluta_0341"/>
<evidence type="ECO:0000313" key="2">
    <source>
        <dbReference type="Proteomes" id="UP000007463"/>
    </source>
</evidence>
<sequence length="262" mass="29527">MVKVVEGAVNGAGSALSKLDNILAKTGFSGPNGIFNKLPKNTSAQQSRYASLQSFRNEFIRLHGETTSGIKSLDEVLDDFDNLVTNHSTVPNIEQYVDELMQQSSKFKGGAFGLEILNDLPPALQGKTLSKFEASIDDLSDCRFDMQFTDGTNFVYLETKNYAQSTTFSSSFYNQFKAYISNANVTDINQIKYYFRANSGVTKIERVQKFKNMLLNGNKYEEIYNSNKSLFNSMQLTDEGKLKLLLESQNTSHQFFNFIEVF</sequence>
<reference evidence="2" key="2">
    <citation type="submission" date="2011-02" db="EMBL/GenBank/DDBJ databases">
        <title>The complete genome of Fluviicola taffensis DSM 16823.</title>
        <authorList>
            <consortium name="US DOE Joint Genome Institute (JGI-PGF)"/>
            <person name="Lucas S."/>
            <person name="Copeland A."/>
            <person name="Lapidus A."/>
            <person name="Bruce D."/>
            <person name="Goodwin L."/>
            <person name="Pitluck S."/>
            <person name="Kyrpides N."/>
            <person name="Mavromatis K."/>
            <person name="Ivanova N."/>
            <person name="Mikhailova N."/>
            <person name="Pagani I."/>
            <person name="Chertkov O."/>
            <person name="Detter J.C."/>
            <person name="Han C."/>
            <person name="Tapia R."/>
            <person name="Land M."/>
            <person name="Hauser L."/>
            <person name="Markowitz V."/>
            <person name="Cheng J.-F."/>
            <person name="Hugenholtz P."/>
            <person name="Woyke T."/>
            <person name="Wu D."/>
            <person name="Tindall B."/>
            <person name="Pomrenke H.G."/>
            <person name="Brambilla E."/>
            <person name="Klenk H.-P."/>
            <person name="Eisen J.A."/>
        </authorList>
    </citation>
    <scope>NUCLEOTIDE SEQUENCE [LARGE SCALE GENOMIC DNA]</scope>
    <source>
        <strain evidence="2">DSM 16823 / RW262 / RW262</strain>
    </source>
</reference>
<reference evidence="1 2" key="1">
    <citation type="journal article" date="2011" name="Stand. Genomic Sci.">
        <title>Complete genome sequence of the gliding freshwater bacterium Fluviicola taffensis type strain (RW262).</title>
        <authorList>
            <person name="Woyke T."/>
            <person name="Chertkov O."/>
            <person name="Lapidus A."/>
            <person name="Nolan M."/>
            <person name="Lucas S."/>
            <person name="Del Rio T.G."/>
            <person name="Tice H."/>
            <person name="Cheng J.F."/>
            <person name="Tapia R."/>
            <person name="Han C."/>
            <person name="Goodwin L."/>
            <person name="Pitluck S."/>
            <person name="Liolios K."/>
            <person name="Pagani I."/>
            <person name="Ivanova N."/>
            <person name="Huntemann M."/>
            <person name="Mavromatis K."/>
            <person name="Mikhailova N."/>
            <person name="Pati A."/>
            <person name="Chen A."/>
            <person name="Palaniappan K."/>
            <person name="Land M."/>
            <person name="Hauser L."/>
            <person name="Brambilla E.M."/>
            <person name="Rohde M."/>
            <person name="Mwirichia R."/>
            <person name="Sikorski J."/>
            <person name="Tindall B.J."/>
            <person name="Goker M."/>
            <person name="Bristow J."/>
            <person name="Eisen J.A."/>
            <person name="Markowitz V."/>
            <person name="Hugenholtz P."/>
            <person name="Klenk H.P."/>
            <person name="Kyrpides N.C."/>
        </authorList>
    </citation>
    <scope>NUCLEOTIDE SEQUENCE [LARGE SCALE GENOMIC DNA]</scope>
    <source>
        <strain evidence="2">DSM 16823 / RW262 / RW262</strain>
    </source>
</reference>
<dbReference type="STRING" id="755732.Fluta_0341"/>
<name>F2IDH3_FLUTR</name>
<proteinExistence type="predicted"/>
<dbReference type="HOGENOM" id="CLU_1060701_0_0_10"/>
<evidence type="ECO:0000313" key="1">
    <source>
        <dbReference type="EMBL" id="AEA42349.1"/>
    </source>
</evidence>
<dbReference type="Proteomes" id="UP000007463">
    <property type="component" value="Chromosome"/>
</dbReference>
<organism evidence="1 2">
    <name type="scientific">Fluviicola taffensis (strain DSM 16823 / NCIMB 13979 / RW262)</name>
    <dbReference type="NCBI Taxonomy" id="755732"/>
    <lineage>
        <taxon>Bacteria</taxon>
        <taxon>Pseudomonadati</taxon>
        <taxon>Bacteroidota</taxon>
        <taxon>Flavobacteriia</taxon>
        <taxon>Flavobacteriales</taxon>
        <taxon>Crocinitomicaceae</taxon>
        <taxon>Fluviicola</taxon>
    </lineage>
</organism>
<gene>
    <name evidence="1" type="ordered locus">Fluta_0341</name>
</gene>